<dbReference type="InterPro" id="IPR001680">
    <property type="entry name" value="WD40_rpt"/>
</dbReference>
<dbReference type="EMBL" id="BDIP01001948">
    <property type="protein sequence ID" value="GIQ85449.1"/>
    <property type="molecule type" value="Genomic_DNA"/>
</dbReference>
<keyword evidence="5" id="KW-1185">Reference proteome</keyword>
<name>A0A9K3CY37_9EUKA</name>
<proteinExistence type="predicted"/>
<evidence type="ECO:0000256" key="3">
    <source>
        <dbReference type="SAM" id="MobiDB-lite"/>
    </source>
</evidence>
<accession>A0A9K3CY37</accession>
<feature type="region of interest" description="Disordered" evidence="3">
    <location>
        <begin position="143"/>
        <end position="172"/>
    </location>
</feature>
<dbReference type="PANTHER" id="PTHR44019:SF8">
    <property type="entry name" value="POC1 CENTRIOLAR PROTEIN HOMOLOG"/>
    <property type="match status" value="1"/>
</dbReference>
<keyword evidence="1" id="KW-0853">WD repeat</keyword>
<evidence type="ECO:0000256" key="1">
    <source>
        <dbReference type="ARBA" id="ARBA00022574"/>
    </source>
</evidence>
<reference evidence="4 5" key="1">
    <citation type="journal article" date="2018" name="PLoS ONE">
        <title>The draft genome of Kipferlia bialata reveals reductive genome evolution in fornicate parasites.</title>
        <authorList>
            <person name="Tanifuji G."/>
            <person name="Takabayashi S."/>
            <person name="Kume K."/>
            <person name="Takagi M."/>
            <person name="Nakayama T."/>
            <person name="Kamikawa R."/>
            <person name="Inagaki Y."/>
            <person name="Hashimoto T."/>
        </authorList>
    </citation>
    <scope>NUCLEOTIDE SEQUENCE [LARGE SCALE GENOMIC DNA]</scope>
    <source>
        <strain evidence="4">NY0173</strain>
    </source>
</reference>
<dbReference type="InterPro" id="IPR036322">
    <property type="entry name" value="WD40_repeat_dom_sf"/>
</dbReference>
<sequence>MWEWTPPAAEGRQGLAVPLLANLRSDPTHPETERALTVSECYRRVPAGTGSKLLTLDWNKRGNLLAVAGTSKTVYMYSVSEKEREKGAASQSVKVTSLSPLHQTDSVISQVAFSPNALGVLAGGQSGAVSLFSISQMGTFRRRTQGTGHKNSVSCAAFSSPPSSLSTSAPLPSSLSAESEAFHVTCGMDGLVHVYRTPSPQQKERDVGKPHWTFDLKSRPSWDTPGVPVLPRSVFVCKFLPISGAASGGPGFRRPAPPRDEGERDVLIALGCSHGHLVVLNATRRVVVYDECVHGAEPVFALAATVSLSTRQRAAGDTESPETPLLASGGGDGTVCVHTWAKGEVSQLHKMDAVALHSAATPDPEVPRLSKIGAAVFSLCFDPFSSAAALGTSRLEHLVDASDTLAIGTRSGHVLLVDVAVQ</sequence>
<evidence type="ECO:0000313" key="5">
    <source>
        <dbReference type="Proteomes" id="UP000265618"/>
    </source>
</evidence>
<dbReference type="InterPro" id="IPR015943">
    <property type="entry name" value="WD40/YVTN_repeat-like_dom_sf"/>
</dbReference>
<dbReference type="SUPFAM" id="SSF50978">
    <property type="entry name" value="WD40 repeat-like"/>
    <property type="match status" value="1"/>
</dbReference>
<evidence type="ECO:0000256" key="2">
    <source>
        <dbReference type="ARBA" id="ARBA00022737"/>
    </source>
</evidence>
<dbReference type="Proteomes" id="UP000265618">
    <property type="component" value="Unassembled WGS sequence"/>
</dbReference>
<dbReference type="SMART" id="SM00320">
    <property type="entry name" value="WD40"/>
    <property type="match status" value="5"/>
</dbReference>
<keyword evidence="2" id="KW-0677">Repeat</keyword>
<feature type="compositionally biased region" description="Low complexity" evidence="3">
    <location>
        <begin position="152"/>
        <end position="172"/>
    </location>
</feature>
<organism evidence="4 5">
    <name type="scientific">Kipferlia bialata</name>
    <dbReference type="NCBI Taxonomy" id="797122"/>
    <lineage>
        <taxon>Eukaryota</taxon>
        <taxon>Metamonada</taxon>
        <taxon>Carpediemonas-like organisms</taxon>
        <taxon>Kipferlia</taxon>
    </lineage>
</organism>
<dbReference type="PANTHER" id="PTHR44019">
    <property type="entry name" value="WD REPEAT-CONTAINING PROTEIN 55"/>
    <property type="match status" value="1"/>
</dbReference>
<evidence type="ECO:0000313" key="4">
    <source>
        <dbReference type="EMBL" id="GIQ85449.1"/>
    </source>
</evidence>
<protein>
    <submittedName>
        <fullName evidence="4">Uncharacterized protein</fullName>
    </submittedName>
</protein>
<dbReference type="AlphaFoldDB" id="A0A9K3CY37"/>
<dbReference type="Gene3D" id="2.130.10.10">
    <property type="entry name" value="YVTN repeat-like/Quinoprotein amine dehydrogenase"/>
    <property type="match status" value="2"/>
</dbReference>
<gene>
    <name evidence="4" type="ORF">KIPB_007115</name>
</gene>
<comment type="caution">
    <text evidence="4">The sequence shown here is derived from an EMBL/GenBank/DDBJ whole genome shotgun (WGS) entry which is preliminary data.</text>
</comment>
<dbReference type="InterPro" id="IPR050505">
    <property type="entry name" value="WDR55/POC1"/>
</dbReference>